<keyword evidence="3" id="KW-1185">Reference proteome</keyword>
<sequence>MRADLPAVVTRIDDAAERRRIFCAFVADLTQPPNPARLPRPTHLQDGEAGSPLLELHFGVFSTTTPATTPATTTDTTNQGDTPCAL</sequence>
<feature type="region of interest" description="Disordered" evidence="1">
    <location>
        <begin position="64"/>
        <end position="86"/>
    </location>
</feature>
<proteinExistence type="predicted"/>
<gene>
    <name evidence="2" type="ordered locus">Krad_2620</name>
</gene>
<dbReference type="HOGENOM" id="CLU_2493768_0_0_11"/>
<evidence type="ECO:0000256" key="1">
    <source>
        <dbReference type="SAM" id="MobiDB-lite"/>
    </source>
</evidence>
<dbReference type="RefSeq" id="WP_012087678.1">
    <property type="nucleotide sequence ID" value="NC_009664.2"/>
</dbReference>
<dbReference type="AlphaFoldDB" id="A6WBA4"/>
<organism evidence="2 3">
    <name type="scientific">Kineococcus radiotolerans (strain ATCC BAA-149 / DSM 14245 / SRS30216)</name>
    <dbReference type="NCBI Taxonomy" id="266940"/>
    <lineage>
        <taxon>Bacteria</taxon>
        <taxon>Bacillati</taxon>
        <taxon>Actinomycetota</taxon>
        <taxon>Actinomycetes</taxon>
        <taxon>Kineosporiales</taxon>
        <taxon>Kineosporiaceae</taxon>
        <taxon>Kineococcus</taxon>
    </lineage>
</organism>
<dbReference type="KEGG" id="kra:Krad_2620"/>
<reference evidence="3" key="1">
    <citation type="journal article" date="2008" name="PLoS ONE">
        <title>Survival in nuclear waste, extreme resistance, and potential applications gleaned from the genome sequence of Kineococcus radiotolerans SRS30216.</title>
        <authorList>
            <person name="Bagwell C.E."/>
            <person name="Bhat S."/>
            <person name="Hawkins G.M."/>
            <person name="Smith B.W."/>
            <person name="Biswas T."/>
            <person name="Hoover T.R."/>
            <person name="Saunders E."/>
            <person name="Han C.S."/>
            <person name="Tsodikov O.V."/>
            <person name="Shimkets L.J."/>
        </authorList>
    </citation>
    <scope>NUCLEOTIDE SEQUENCE [LARGE SCALE GENOMIC DNA]</scope>
    <source>
        <strain evidence="3">ATCC BAA-149 / DSM 14245 / SRS30216</strain>
    </source>
</reference>
<dbReference type="Proteomes" id="UP000001116">
    <property type="component" value="Chromosome"/>
</dbReference>
<protein>
    <submittedName>
        <fullName evidence="2">Uncharacterized protein</fullName>
    </submittedName>
</protein>
<accession>A6WBA4</accession>
<dbReference type="EMBL" id="CP000750">
    <property type="protein sequence ID" value="ABS04093.1"/>
    <property type="molecule type" value="Genomic_DNA"/>
</dbReference>
<name>A6WBA4_KINRD</name>
<evidence type="ECO:0000313" key="2">
    <source>
        <dbReference type="EMBL" id="ABS04093.1"/>
    </source>
</evidence>
<evidence type="ECO:0000313" key="3">
    <source>
        <dbReference type="Proteomes" id="UP000001116"/>
    </source>
</evidence>
<feature type="compositionally biased region" description="Low complexity" evidence="1">
    <location>
        <begin position="64"/>
        <end position="77"/>
    </location>
</feature>